<evidence type="ECO:0000313" key="1">
    <source>
        <dbReference type="EMBL" id="MFM0521510.1"/>
    </source>
</evidence>
<dbReference type="Proteomes" id="UP001629462">
    <property type="component" value="Unassembled WGS sequence"/>
</dbReference>
<proteinExistence type="predicted"/>
<comment type="caution">
    <text evidence="1">The sequence shown here is derived from an EMBL/GenBank/DDBJ whole genome shotgun (WGS) entry which is preliminary data.</text>
</comment>
<sequence length="160" mass="18005">MYGVNYCGRPDRTIGAAQTDEEKAANREVFKARDRAYNQRRKQYRTAMDGALAAFDKGSEKMAADQANTAHERALNAATAERRAIDEQIRLLKEHQAGLHAKQRIDELGETRRQNWSTYHGGKRAIEQKVDSEYADVARVYSAVQRAACGHFKTESTEAA</sequence>
<keyword evidence="2" id="KW-1185">Reference proteome</keyword>
<protein>
    <submittedName>
        <fullName evidence="1">Uncharacterized protein</fullName>
    </submittedName>
</protein>
<gene>
    <name evidence="1" type="ORF">PQR08_29205</name>
</gene>
<name>A0ABW9CTF5_9BURK</name>
<organism evidence="1 2">
    <name type="scientific">Caballeronia jiangsuensis</name>
    <dbReference type="NCBI Taxonomy" id="1458357"/>
    <lineage>
        <taxon>Bacteria</taxon>
        <taxon>Pseudomonadati</taxon>
        <taxon>Pseudomonadota</taxon>
        <taxon>Betaproteobacteria</taxon>
        <taxon>Burkholderiales</taxon>
        <taxon>Burkholderiaceae</taxon>
        <taxon>Caballeronia</taxon>
    </lineage>
</organism>
<dbReference type="EMBL" id="JAQQDB010000035">
    <property type="protein sequence ID" value="MFM0521510.1"/>
    <property type="molecule type" value="Genomic_DNA"/>
</dbReference>
<accession>A0ABW9CTF5</accession>
<reference evidence="1 2" key="1">
    <citation type="journal article" date="2024" name="Chem. Sci.">
        <title>Discovery of megapolipeptins by genome mining of a Burkholderiales bacteria collection.</title>
        <authorList>
            <person name="Paulo B.S."/>
            <person name="Recchia M.J.J."/>
            <person name="Lee S."/>
            <person name="Fergusson C.H."/>
            <person name="Romanowski S.B."/>
            <person name="Hernandez A."/>
            <person name="Krull N."/>
            <person name="Liu D.Y."/>
            <person name="Cavanagh H."/>
            <person name="Bos A."/>
            <person name="Gray C.A."/>
            <person name="Murphy B.T."/>
            <person name="Linington R.G."/>
            <person name="Eustaquio A.S."/>
        </authorList>
    </citation>
    <scope>NUCLEOTIDE SEQUENCE [LARGE SCALE GENOMIC DNA]</scope>
    <source>
        <strain evidence="1 2">RL17-374-BIF-D</strain>
    </source>
</reference>
<dbReference type="RefSeq" id="WP_408163204.1">
    <property type="nucleotide sequence ID" value="NZ_JAQQDB010000035.1"/>
</dbReference>
<evidence type="ECO:0000313" key="2">
    <source>
        <dbReference type="Proteomes" id="UP001629462"/>
    </source>
</evidence>